<evidence type="ECO:0000313" key="1">
    <source>
        <dbReference type="EMBL" id="RKP37864.1"/>
    </source>
</evidence>
<sequence length="143" mass="16021">MDTNDWKYLDSCPLVLEFPDLDEKVVVAHAGVDVNAPIDDQDSNFTMYVPYMANVKVAVKYYKAHANWQEEWAQKQSQDGMTVVYGHAELKTPEVRPFIKGIDTSCYLGVELTANIYPGDEMVSVRCTKALKPGKSETAPLSK</sequence>
<dbReference type="Proteomes" id="UP000268162">
    <property type="component" value="Unassembled WGS sequence"/>
</dbReference>
<dbReference type="GO" id="GO:0005737">
    <property type="term" value="C:cytoplasm"/>
    <property type="evidence" value="ECO:0007669"/>
    <property type="project" value="TreeGrafter"/>
</dbReference>
<dbReference type="SUPFAM" id="SSF56300">
    <property type="entry name" value="Metallo-dependent phosphatases"/>
    <property type="match status" value="1"/>
</dbReference>
<dbReference type="InterPro" id="IPR050126">
    <property type="entry name" value="Ap4A_hydrolase"/>
</dbReference>
<dbReference type="EMBL" id="ML002437">
    <property type="protein sequence ID" value="RKP37864.1"/>
    <property type="molecule type" value="Genomic_DNA"/>
</dbReference>
<reference evidence="2" key="1">
    <citation type="journal article" date="2018" name="Nat. Microbiol.">
        <title>Leveraging single-cell genomics to expand the fungal tree of life.</title>
        <authorList>
            <person name="Ahrendt S.R."/>
            <person name="Quandt C.A."/>
            <person name="Ciobanu D."/>
            <person name="Clum A."/>
            <person name="Salamov A."/>
            <person name="Andreopoulos B."/>
            <person name="Cheng J.F."/>
            <person name="Woyke T."/>
            <person name="Pelin A."/>
            <person name="Henrissat B."/>
            <person name="Reynolds N.K."/>
            <person name="Benny G.L."/>
            <person name="Smith M.E."/>
            <person name="James T.Y."/>
            <person name="Grigoriev I.V."/>
        </authorList>
    </citation>
    <scope>NUCLEOTIDE SEQUENCE [LARGE SCALE GENOMIC DNA]</scope>
    <source>
        <strain evidence="2">RSA 468</strain>
    </source>
</reference>
<gene>
    <name evidence="1" type="ORF">BJ085DRAFT_40559</name>
</gene>
<dbReference type="PANTHER" id="PTHR42850">
    <property type="entry name" value="METALLOPHOSPHOESTERASE"/>
    <property type="match status" value="1"/>
</dbReference>
<dbReference type="GO" id="GO:0016791">
    <property type="term" value="F:phosphatase activity"/>
    <property type="evidence" value="ECO:0007669"/>
    <property type="project" value="TreeGrafter"/>
</dbReference>
<evidence type="ECO:0000313" key="2">
    <source>
        <dbReference type="Proteomes" id="UP000268162"/>
    </source>
</evidence>
<dbReference type="GO" id="GO:0006798">
    <property type="term" value="P:polyphosphate catabolic process"/>
    <property type="evidence" value="ECO:0007669"/>
    <property type="project" value="TreeGrafter"/>
</dbReference>
<dbReference type="OrthoDB" id="10267127at2759"/>
<name>A0A4P9ZW63_9FUNG</name>
<accession>A0A4P9ZW63</accession>
<dbReference type="Gene3D" id="3.60.21.10">
    <property type="match status" value="1"/>
</dbReference>
<dbReference type="STRING" id="215637.A0A4P9ZW63"/>
<dbReference type="GO" id="GO:0000298">
    <property type="term" value="F:endopolyphosphatase activity"/>
    <property type="evidence" value="ECO:0007669"/>
    <property type="project" value="TreeGrafter"/>
</dbReference>
<proteinExistence type="predicted"/>
<dbReference type="AlphaFoldDB" id="A0A4P9ZW63"/>
<dbReference type="InterPro" id="IPR029052">
    <property type="entry name" value="Metallo-depent_PP-like"/>
</dbReference>
<organism evidence="1 2">
    <name type="scientific">Dimargaris cristalligena</name>
    <dbReference type="NCBI Taxonomy" id="215637"/>
    <lineage>
        <taxon>Eukaryota</taxon>
        <taxon>Fungi</taxon>
        <taxon>Fungi incertae sedis</taxon>
        <taxon>Zoopagomycota</taxon>
        <taxon>Kickxellomycotina</taxon>
        <taxon>Dimargaritomycetes</taxon>
        <taxon>Dimargaritales</taxon>
        <taxon>Dimargaritaceae</taxon>
        <taxon>Dimargaris</taxon>
    </lineage>
</organism>
<dbReference type="PANTHER" id="PTHR42850:SF4">
    <property type="entry name" value="ZINC-DEPENDENT ENDOPOLYPHOSPHATASE"/>
    <property type="match status" value="1"/>
</dbReference>
<keyword evidence="2" id="KW-1185">Reference proteome</keyword>
<protein>
    <submittedName>
        <fullName evidence="1">Uncharacterized protein</fullName>
    </submittedName>
</protein>